<keyword evidence="4 7" id="KW-0732">Signal</keyword>
<evidence type="ECO:0000256" key="6">
    <source>
        <dbReference type="ARBA" id="ARBA00023004"/>
    </source>
</evidence>
<dbReference type="InterPro" id="IPR038297">
    <property type="entry name" value="CcmH/CycL/NrfF/Ccl2_sf"/>
</dbReference>
<evidence type="ECO:0000313" key="10">
    <source>
        <dbReference type="Proteomes" id="UP001595555"/>
    </source>
</evidence>
<keyword evidence="7" id="KW-1133">Transmembrane helix</keyword>
<dbReference type="Pfam" id="PF03918">
    <property type="entry name" value="CcmH"/>
    <property type="match status" value="1"/>
</dbReference>
<feature type="domain" description="CcmH/CycL/Ccl2/NrfF N-terminal" evidence="8">
    <location>
        <begin position="50"/>
        <end position="193"/>
    </location>
</feature>
<evidence type="ECO:0000256" key="4">
    <source>
        <dbReference type="ARBA" id="ARBA00022729"/>
    </source>
</evidence>
<dbReference type="PANTHER" id="PTHR47870">
    <property type="entry name" value="CYTOCHROME C-TYPE BIOGENESIS PROTEIN CCMH"/>
    <property type="match status" value="1"/>
</dbReference>
<evidence type="ECO:0000256" key="3">
    <source>
        <dbReference type="ARBA" id="ARBA00022723"/>
    </source>
</evidence>
<evidence type="ECO:0000256" key="7">
    <source>
        <dbReference type="RuleBase" id="RU364112"/>
    </source>
</evidence>
<proteinExistence type="inferred from homology"/>
<keyword evidence="10" id="KW-1185">Reference proteome</keyword>
<dbReference type="InterPro" id="IPR051263">
    <property type="entry name" value="C-type_cytochrome_biogenesis"/>
</dbReference>
<gene>
    <name evidence="9" type="ORF">ACFODX_08520</name>
</gene>
<keyword evidence="7" id="KW-0812">Transmembrane</keyword>
<feature type="transmembrane region" description="Helical" evidence="7">
    <location>
        <begin position="145"/>
        <end position="166"/>
    </location>
</feature>
<evidence type="ECO:0000259" key="8">
    <source>
        <dbReference type="Pfam" id="PF03918"/>
    </source>
</evidence>
<keyword evidence="3 7" id="KW-0479">Metal-binding</keyword>
<evidence type="ECO:0000313" key="9">
    <source>
        <dbReference type="EMBL" id="MFC3115598.1"/>
    </source>
</evidence>
<name>A0ABV7FID2_9GAMM</name>
<dbReference type="CDD" id="cd16378">
    <property type="entry name" value="CcmH_N"/>
    <property type="match status" value="1"/>
</dbReference>
<feature type="transmembrane region" description="Helical" evidence="7">
    <location>
        <begin position="43"/>
        <end position="63"/>
    </location>
</feature>
<evidence type="ECO:0000256" key="2">
    <source>
        <dbReference type="ARBA" id="ARBA00022617"/>
    </source>
</evidence>
<dbReference type="Proteomes" id="UP001595555">
    <property type="component" value="Unassembled WGS sequence"/>
</dbReference>
<keyword evidence="7" id="KW-0472">Membrane</keyword>
<dbReference type="PANTHER" id="PTHR47870:SF1">
    <property type="entry name" value="CYTOCHROME C-TYPE BIOGENESIS PROTEIN CCMH"/>
    <property type="match status" value="1"/>
</dbReference>
<sequence>MDTKQTVALKNHPDIKRTSSLCELLYSRSNFLSDGQRLMRLHLFKLAVSLVVLFFSAYASSAIDVYEFKSEIDRKRYQSFVDEMRCPKCQNQNLSGSDSPIATDLRREVYLMIEAGKSDKEIVDFMVERYGEFILYRPRLTSSTIFLWGAPVLLLIAGIILLLLIVRKRRTAESTSAEISLSADEQARLAGLLKTSAASKSNKQENI</sequence>
<keyword evidence="5" id="KW-0201">Cytochrome c-type biogenesis</keyword>
<comment type="caution">
    <text evidence="9">The sequence shown here is derived from an EMBL/GenBank/DDBJ whole genome shotgun (WGS) entry which is preliminary data.</text>
</comment>
<organism evidence="9 10">
    <name type="scientific">Cellvibrio fontiphilus</name>
    <dbReference type="NCBI Taxonomy" id="1815559"/>
    <lineage>
        <taxon>Bacteria</taxon>
        <taxon>Pseudomonadati</taxon>
        <taxon>Pseudomonadota</taxon>
        <taxon>Gammaproteobacteria</taxon>
        <taxon>Cellvibrionales</taxon>
        <taxon>Cellvibrionaceae</taxon>
        <taxon>Cellvibrio</taxon>
    </lineage>
</organism>
<dbReference type="Gene3D" id="1.10.8.640">
    <property type="entry name" value="Cytochrome C biogenesis protein"/>
    <property type="match status" value="1"/>
</dbReference>
<dbReference type="EMBL" id="JBHRTF010000003">
    <property type="protein sequence ID" value="MFC3115598.1"/>
    <property type="molecule type" value="Genomic_DNA"/>
</dbReference>
<dbReference type="InterPro" id="IPR005616">
    <property type="entry name" value="CcmH/CycL/Ccl2/NrfF_N"/>
</dbReference>
<keyword evidence="2 7" id="KW-0349">Heme</keyword>
<protein>
    <recommendedName>
        <fullName evidence="7">Cytochrome c-type biogenesis protein</fullName>
    </recommendedName>
</protein>
<accession>A0ABV7FID2</accession>
<comment type="similarity">
    <text evidence="1 7">Belongs to the CcmH/CycL/Ccl2/NrfF family.</text>
</comment>
<evidence type="ECO:0000256" key="1">
    <source>
        <dbReference type="ARBA" id="ARBA00010342"/>
    </source>
</evidence>
<evidence type="ECO:0000256" key="5">
    <source>
        <dbReference type="ARBA" id="ARBA00022748"/>
    </source>
</evidence>
<comment type="function">
    <text evidence="7">Possible subunit of a heme lyase.</text>
</comment>
<dbReference type="RefSeq" id="WP_378118041.1">
    <property type="nucleotide sequence ID" value="NZ_JBHRTF010000003.1"/>
</dbReference>
<reference evidence="10" key="1">
    <citation type="journal article" date="2019" name="Int. J. Syst. Evol. Microbiol.">
        <title>The Global Catalogue of Microorganisms (GCM) 10K type strain sequencing project: providing services to taxonomists for standard genome sequencing and annotation.</title>
        <authorList>
            <consortium name="The Broad Institute Genomics Platform"/>
            <consortium name="The Broad Institute Genome Sequencing Center for Infectious Disease"/>
            <person name="Wu L."/>
            <person name="Ma J."/>
        </authorList>
    </citation>
    <scope>NUCLEOTIDE SEQUENCE [LARGE SCALE GENOMIC DNA]</scope>
    <source>
        <strain evidence="10">KCTC 52237</strain>
    </source>
</reference>
<keyword evidence="6 7" id="KW-0408">Iron</keyword>